<dbReference type="EMBL" id="VFPU01000001">
    <property type="protein sequence ID" value="TQM96471.1"/>
    <property type="molecule type" value="Genomic_DNA"/>
</dbReference>
<feature type="chain" id="PRO_5038517566" description="Secreted protein" evidence="1">
    <location>
        <begin position="37"/>
        <end position="201"/>
    </location>
</feature>
<dbReference type="PROSITE" id="PS51318">
    <property type="entry name" value="TAT"/>
    <property type="match status" value="1"/>
</dbReference>
<evidence type="ECO:0000313" key="2">
    <source>
        <dbReference type="EMBL" id="TQM96471.1"/>
    </source>
</evidence>
<reference evidence="2 3" key="1">
    <citation type="submission" date="2019-06" db="EMBL/GenBank/DDBJ databases">
        <title>Sequencing the genomes of 1000 actinobacteria strains.</title>
        <authorList>
            <person name="Klenk H.-P."/>
        </authorList>
    </citation>
    <scope>NUCLEOTIDE SEQUENCE [LARGE SCALE GENOMIC DNA]</scope>
    <source>
        <strain evidence="2 3">DSM 12362</strain>
    </source>
</reference>
<feature type="signal peptide" evidence="1">
    <location>
        <begin position="1"/>
        <end position="36"/>
    </location>
</feature>
<keyword evidence="3" id="KW-1185">Reference proteome</keyword>
<dbReference type="Proteomes" id="UP000315133">
    <property type="component" value="Unassembled WGS sequence"/>
</dbReference>
<proteinExistence type="predicted"/>
<sequence length="201" mass="22177">MLHSENSRAPSRRTLVKGAAWSVPVVAIAGAAPAVAASAAVQCTHTTTWRWYWKKTPWCGGKKNKKSGLEINTTEFSTGVRFSDTLSTTAITDVYADFWFTRSDLAWSAAPGNSGCWTTPVLTGSTTSWNGMTLYAYRSTFTCPVSPVHQGTTVLPAYRWQSQCYDATEKEWERARWARRTAYATVNGVPQPLDSGFFAIE</sequence>
<dbReference type="InterPro" id="IPR006311">
    <property type="entry name" value="TAT_signal"/>
</dbReference>
<protein>
    <recommendedName>
        <fullName evidence="4">Secreted protein</fullName>
    </recommendedName>
</protein>
<evidence type="ECO:0000256" key="1">
    <source>
        <dbReference type="SAM" id="SignalP"/>
    </source>
</evidence>
<gene>
    <name evidence="2" type="ORF">FB476_1339</name>
</gene>
<accession>A0A543KN34</accession>
<dbReference type="AlphaFoldDB" id="A0A543KN34"/>
<organism evidence="2 3">
    <name type="scientific">Ornithinimicrobium humiphilum</name>
    <dbReference type="NCBI Taxonomy" id="125288"/>
    <lineage>
        <taxon>Bacteria</taxon>
        <taxon>Bacillati</taxon>
        <taxon>Actinomycetota</taxon>
        <taxon>Actinomycetes</taxon>
        <taxon>Micrococcales</taxon>
        <taxon>Ornithinimicrobiaceae</taxon>
        <taxon>Ornithinimicrobium</taxon>
    </lineage>
</organism>
<keyword evidence="1" id="KW-0732">Signal</keyword>
<comment type="caution">
    <text evidence="2">The sequence shown here is derived from an EMBL/GenBank/DDBJ whole genome shotgun (WGS) entry which is preliminary data.</text>
</comment>
<evidence type="ECO:0008006" key="4">
    <source>
        <dbReference type="Google" id="ProtNLM"/>
    </source>
</evidence>
<name>A0A543KN34_9MICO</name>
<dbReference type="RefSeq" id="WP_141818087.1">
    <property type="nucleotide sequence ID" value="NZ_VFPU01000001.1"/>
</dbReference>
<evidence type="ECO:0000313" key="3">
    <source>
        <dbReference type="Proteomes" id="UP000315133"/>
    </source>
</evidence>